<protein>
    <submittedName>
        <fullName evidence="1">Uncharacterized protein</fullName>
    </submittedName>
</protein>
<sequence>MSPPLRHRATDTALNTIAVSPSLLNESEQSADFYRLLKCFVGSRLAVVQGLACKDMDFKPGSPTSIQLAVNLNPAHALNFDLGTAFDSNFTHVLGSDSSLTLD</sequence>
<keyword evidence="2" id="KW-1185">Reference proteome</keyword>
<evidence type="ECO:0000313" key="2">
    <source>
        <dbReference type="Proteomes" id="UP000299102"/>
    </source>
</evidence>
<dbReference type="AlphaFoldDB" id="A0A4C1WL84"/>
<dbReference type="Proteomes" id="UP000299102">
    <property type="component" value="Unassembled WGS sequence"/>
</dbReference>
<proteinExistence type="predicted"/>
<evidence type="ECO:0000313" key="1">
    <source>
        <dbReference type="EMBL" id="GBP52216.1"/>
    </source>
</evidence>
<comment type="caution">
    <text evidence="1">The sequence shown here is derived from an EMBL/GenBank/DDBJ whole genome shotgun (WGS) entry which is preliminary data.</text>
</comment>
<accession>A0A4C1WL84</accession>
<organism evidence="1 2">
    <name type="scientific">Eumeta variegata</name>
    <name type="common">Bagworm moth</name>
    <name type="synonym">Eumeta japonica</name>
    <dbReference type="NCBI Taxonomy" id="151549"/>
    <lineage>
        <taxon>Eukaryota</taxon>
        <taxon>Metazoa</taxon>
        <taxon>Ecdysozoa</taxon>
        <taxon>Arthropoda</taxon>
        <taxon>Hexapoda</taxon>
        <taxon>Insecta</taxon>
        <taxon>Pterygota</taxon>
        <taxon>Neoptera</taxon>
        <taxon>Endopterygota</taxon>
        <taxon>Lepidoptera</taxon>
        <taxon>Glossata</taxon>
        <taxon>Ditrysia</taxon>
        <taxon>Tineoidea</taxon>
        <taxon>Psychidae</taxon>
        <taxon>Oiketicinae</taxon>
        <taxon>Eumeta</taxon>
    </lineage>
</organism>
<dbReference type="EMBL" id="BGZK01000597">
    <property type="protein sequence ID" value="GBP52216.1"/>
    <property type="molecule type" value="Genomic_DNA"/>
</dbReference>
<gene>
    <name evidence="1" type="ORF">EVAR_87601_1</name>
</gene>
<name>A0A4C1WL84_EUMVA</name>
<reference evidence="1 2" key="1">
    <citation type="journal article" date="2019" name="Commun. Biol.">
        <title>The bagworm genome reveals a unique fibroin gene that provides high tensile strength.</title>
        <authorList>
            <person name="Kono N."/>
            <person name="Nakamura H."/>
            <person name="Ohtoshi R."/>
            <person name="Tomita M."/>
            <person name="Numata K."/>
            <person name="Arakawa K."/>
        </authorList>
    </citation>
    <scope>NUCLEOTIDE SEQUENCE [LARGE SCALE GENOMIC DNA]</scope>
</reference>